<keyword evidence="4" id="KW-1185">Reference proteome</keyword>
<dbReference type="KEGG" id="psor:RSJ16_15790"/>
<evidence type="ECO:0000313" key="3">
    <source>
        <dbReference type="EMBL" id="CEQ05114.1"/>
    </source>
</evidence>
<evidence type="ECO:0000313" key="2">
    <source>
        <dbReference type="EMBL" id="CEO35349.1"/>
    </source>
</evidence>
<dbReference type="OrthoDB" id="1753235at2"/>
<evidence type="ECO:0000313" key="4">
    <source>
        <dbReference type="Proteomes" id="UP000032811"/>
    </source>
</evidence>
<dbReference type="PATRIC" id="fig|1505.7.peg.2847"/>
<dbReference type="RefSeq" id="WP_021122370.1">
    <property type="nucleotide sequence ID" value="NZ_BDJI01000002.1"/>
</dbReference>
<dbReference type="AlphaFoldDB" id="A0A0A1SL33"/>
<evidence type="ECO:0000313" key="5">
    <source>
        <dbReference type="Proteomes" id="UP000049127"/>
    </source>
</evidence>
<protein>
    <submittedName>
        <fullName evidence="3">Uncharacterized protein</fullName>
    </submittedName>
</protein>
<evidence type="ECO:0000313" key="6">
    <source>
        <dbReference type="Proteomes" id="UP000049685"/>
    </source>
</evidence>
<dbReference type="EMBL" id="CDNY01000026">
    <property type="protein sequence ID" value="CEO35349.1"/>
    <property type="molecule type" value="Genomic_DNA"/>
</dbReference>
<dbReference type="Proteomes" id="UP000049127">
    <property type="component" value="Unassembled WGS sequence"/>
</dbReference>
<dbReference type="eggNOG" id="ENOG50330DZ">
    <property type="taxonomic scope" value="Bacteria"/>
</dbReference>
<reference evidence="2" key="2">
    <citation type="submission" date="2015-01" db="EMBL/GenBank/DDBJ databases">
        <authorList>
            <person name="Aslett M.A."/>
            <person name="De Silva N."/>
        </authorList>
    </citation>
    <scope>NUCLEOTIDE SEQUENCE</scope>
    <source>
        <strain evidence="1 4">ATCC9714</strain>
        <strain evidence="2">UMC4404</strain>
    </source>
</reference>
<reference evidence="5 6" key="1">
    <citation type="submission" date="2015-01" db="EMBL/GenBank/DDBJ databases">
        <authorList>
            <person name="Aslett A.Martin."/>
            <person name="De Silva Nishadi"/>
        </authorList>
    </citation>
    <scope>NUCLEOTIDE SEQUENCE [LARGE SCALE GENOMIC DNA]</scope>
    <source>
        <strain evidence="3 5">R28058</strain>
        <strain evidence="6">UMC4404</strain>
    </source>
</reference>
<evidence type="ECO:0000313" key="1">
    <source>
        <dbReference type="EMBL" id="CEJ75020.1"/>
    </source>
</evidence>
<accession>A0A0A1SL33</accession>
<name>A0A0A1SL33_PARSO</name>
<gene>
    <name evidence="1" type="ORF">ATCC9714_29081</name>
    <name evidence="3" type="ORF">R28058_28311</name>
    <name evidence="2" type="ORF">UMC4404_26401</name>
</gene>
<sequence>MKLFDKVSIDALSKRDLLLIVKALEYTYENTDLEDFIGLRNSLIKELCFLTNTKEEVFVEYLESDN</sequence>
<dbReference type="Proteomes" id="UP000032811">
    <property type="component" value="Chromosome 1"/>
</dbReference>
<dbReference type="EMBL" id="CEKZ01000023">
    <property type="protein sequence ID" value="CEQ05114.1"/>
    <property type="molecule type" value="Genomic_DNA"/>
</dbReference>
<dbReference type="EMBL" id="LN679998">
    <property type="protein sequence ID" value="CEJ75020.1"/>
    <property type="molecule type" value="Genomic_DNA"/>
</dbReference>
<dbReference type="GeneID" id="97538733"/>
<proteinExistence type="predicted"/>
<dbReference type="Proteomes" id="UP000049685">
    <property type="component" value="Unassembled WGS sequence"/>
</dbReference>
<organism evidence="3 5">
    <name type="scientific">Paraclostridium sordellii</name>
    <name type="common">Clostridium sordellii</name>
    <dbReference type="NCBI Taxonomy" id="1505"/>
    <lineage>
        <taxon>Bacteria</taxon>
        <taxon>Bacillati</taxon>
        <taxon>Bacillota</taxon>
        <taxon>Clostridia</taxon>
        <taxon>Peptostreptococcales</taxon>
        <taxon>Peptostreptococcaceae</taxon>
        <taxon>Paraclostridium</taxon>
    </lineage>
</organism>